<dbReference type="AlphaFoldDB" id="A0A7L5AII3"/>
<dbReference type="KEGG" id="mant:BHD05_12700"/>
<dbReference type="GO" id="GO:0008198">
    <property type="term" value="F:ferrous iron binding"/>
    <property type="evidence" value="ECO:0007669"/>
    <property type="project" value="TreeGrafter"/>
</dbReference>
<gene>
    <name evidence="11" type="ORF">BHD05_12700</name>
</gene>
<dbReference type="Gene3D" id="3.20.20.150">
    <property type="entry name" value="Divalent-metal-dependent TIM barrel enzymes"/>
    <property type="match status" value="1"/>
</dbReference>
<dbReference type="InterPro" id="IPR004628">
    <property type="entry name" value="Man_deHydtase"/>
</dbReference>
<comment type="function">
    <text evidence="4">Catalyzes the dehydration of D-mannonate.</text>
</comment>
<dbReference type="OrthoDB" id="104997at2"/>
<dbReference type="GO" id="GO:0008927">
    <property type="term" value="F:mannonate dehydratase activity"/>
    <property type="evidence" value="ECO:0007669"/>
    <property type="project" value="UniProtKB-EC"/>
</dbReference>
<comment type="cofactor">
    <cofactor evidence="3">
        <name>Fe(2+)</name>
        <dbReference type="ChEBI" id="CHEBI:29033"/>
    </cofactor>
</comment>
<keyword evidence="12" id="KW-1185">Reference proteome</keyword>
<evidence type="ECO:0000313" key="11">
    <source>
        <dbReference type="EMBL" id="QHO70383.1"/>
    </source>
</evidence>
<evidence type="ECO:0000256" key="9">
    <source>
        <dbReference type="ARBA" id="ARBA00023211"/>
    </source>
</evidence>
<dbReference type="UniPathway" id="UPA00246"/>
<evidence type="ECO:0000256" key="10">
    <source>
        <dbReference type="ARBA" id="ARBA00023239"/>
    </source>
</evidence>
<organism evidence="11 12">
    <name type="scientific">Marisediminicola antarctica</name>
    <dbReference type="NCBI Taxonomy" id="674079"/>
    <lineage>
        <taxon>Bacteria</taxon>
        <taxon>Bacillati</taxon>
        <taxon>Actinomycetota</taxon>
        <taxon>Actinomycetes</taxon>
        <taxon>Micrococcales</taxon>
        <taxon>Microbacteriaceae</taxon>
        <taxon>Marisediminicola</taxon>
    </lineage>
</organism>
<dbReference type="EC" id="4.2.1.8" evidence="7"/>
<dbReference type="GO" id="GO:0042840">
    <property type="term" value="P:D-glucuronate catabolic process"/>
    <property type="evidence" value="ECO:0007669"/>
    <property type="project" value="TreeGrafter"/>
</dbReference>
<name>A0A7L5AII3_9MICO</name>
<protein>
    <recommendedName>
        <fullName evidence="7">mannonate dehydratase</fullName>
        <ecNumber evidence="7">4.2.1.8</ecNumber>
    </recommendedName>
</protein>
<comment type="catalytic activity">
    <reaction evidence="1">
        <text>D-mannonate = 2-dehydro-3-deoxy-D-gluconate + H2O</text>
        <dbReference type="Rhea" id="RHEA:20097"/>
        <dbReference type="ChEBI" id="CHEBI:15377"/>
        <dbReference type="ChEBI" id="CHEBI:17767"/>
        <dbReference type="ChEBI" id="CHEBI:57990"/>
        <dbReference type="EC" id="4.2.1.8"/>
    </reaction>
</comment>
<dbReference type="EMBL" id="CP017146">
    <property type="protein sequence ID" value="QHO70383.1"/>
    <property type="molecule type" value="Genomic_DNA"/>
</dbReference>
<dbReference type="SUPFAM" id="SSF51658">
    <property type="entry name" value="Xylose isomerase-like"/>
    <property type="match status" value="1"/>
</dbReference>
<dbReference type="GO" id="GO:0030145">
    <property type="term" value="F:manganese ion binding"/>
    <property type="evidence" value="ECO:0007669"/>
    <property type="project" value="TreeGrafter"/>
</dbReference>
<sequence length="361" mass="39112">MMTLTELLSPRPSALWRLVKQCGVDSVVTLLDGGEQDQRMFQSVGAGDPLRPVSRGDSAPWSEASIHRYLELYAEHELTVVAVEDTPPLDLVRLGLPGRDEQLDHLAAQIEAMGRLGVTTLCYNWMALSSWARTSTTVRSRGRALVTGFRRAEESSLPAIDGAADARAEYMWSAFAYFLAEIVPVAESAGVRLALHPDDPPLPVVRGVPRIMSSVDSFRRVLDLSPSPANAITLCQGNFALMTDDLPSLISEFGARGAIAFVHLRDVAGTADDFVETFHDDGPTDLAACLSAYESAGFDGPVRPDHVPTMYGEDNAQPGYGTLGRLFALGYIRGLQHAISGKPLLPTTTTQYSEVPRGRDD</sequence>
<evidence type="ECO:0000256" key="6">
    <source>
        <dbReference type="ARBA" id="ARBA00007389"/>
    </source>
</evidence>
<dbReference type="InterPro" id="IPR036237">
    <property type="entry name" value="Xyl_isomerase-like_sf"/>
</dbReference>
<evidence type="ECO:0000256" key="2">
    <source>
        <dbReference type="ARBA" id="ARBA00001936"/>
    </source>
</evidence>
<dbReference type="Proteomes" id="UP000464507">
    <property type="component" value="Chromosome"/>
</dbReference>
<evidence type="ECO:0000256" key="4">
    <source>
        <dbReference type="ARBA" id="ARBA00002713"/>
    </source>
</evidence>
<dbReference type="PANTHER" id="PTHR30387:SF2">
    <property type="entry name" value="MANNONATE DEHYDRATASE"/>
    <property type="match status" value="1"/>
</dbReference>
<evidence type="ECO:0000256" key="5">
    <source>
        <dbReference type="ARBA" id="ARBA00004892"/>
    </source>
</evidence>
<keyword evidence="8" id="KW-0408">Iron</keyword>
<evidence type="ECO:0000256" key="8">
    <source>
        <dbReference type="ARBA" id="ARBA00023004"/>
    </source>
</evidence>
<reference evidence="11 12" key="1">
    <citation type="submission" date="2016-09" db="EMBL/GenBank/DDBJ databases">
        <title>Complete genome sequence of microbes from the polar regions.</title>
        <authorList>
            <person name="Liao L."/>
            <person name="Chen B."/>
        </authorList>
    </citation>
    <scope>NUCLEOTIDE SEQUENCE [LARGE SCALE GENOMIC DNA]</scope>
    <source>
        <strain evidence="11 12">ZS314</strain>
    </source>
</reference>
<evidence type="ECO:0000256" key="3">
    <source>
        <dbReference type="ARBA" id="ARBA00001954"/>
    </source>
</evidence>
<keyword evidence="9" id="KW-0464">Manganese</keyword>
<accession>A0A7L5AII3</accession>
<comment type="cofactor">
    <cofactor evidence="2">
        <name>Mn(2+)</name>
        <dbReference type="ChEBI" id="CHEBI:29035"/>
    </cofactor>
</comment>
<comment type="pathway">
    <text evidence="5">Carbohydrate metabolism; pentose and glucuronate interconversion.</text>
</comment>
<dbReference type="PANTHER" id="PTHR30387">
    <property type="entry name" value="MANNONATE DEHYDRATASE"/>
    <property type="match status" value="1"/>
</dbReference>
<keyword evidence="10" id="KW-0456">Lyase</keyword>
<evidence type="ECO:0000256" key="7">
    <source>
        <dbReference type="ARBA" id="ARBA00012927"/>
    </source>
</evidence>
<proteinExistence type="inferred from homology"/>
<dbReference type="Pfam" id="PF03786">
    <property type="entry name" value="UxuA"/>
    <property type="match status" value="2"/>
</dbReference>
<evidence type="ECO:0000313" key="12">
    <source>
        <dbReference type="Proteomes" id="UP000464507"/>
    </source>
</evidence>
<evidence type="ECO:0000256" key="1">
    <source>
        <dbReference type="ARBA" id="ARBA00001794"/>
    </source>
</evidence>
<dbReference type="RefSeq" id="WP_161886763.1">
    <property type="nucleotide sequence ID" value="NZ_CP017146.1"/>
</dbReference>
<comment type="similarity">
    <text evidence="6">Belongs to the mannonate dehydratase family.</text>
</comment>